<dbReference type="GO" id="GO:0004489">
    <property type="term" value="F:methylenetetrahydrofolate reductase [NAD(P)H] activity"/>
    <property type="evidence" value="ECO:0007669"/>
    <property type="project" value="InterPro"/>
</dbReference>
<dbReference type="UniPathway" id="UPA00193"/>
<evidence type="ECO:0000313" key="11">
    <source>
        <dbReference type="Proteomes" id="UP000070366"/>
    </source>
</evidence>
<dbReference type="GO" id="GO:0046872">
    <property type="term" value="F:metal ion binding"/>
    <property type="evidence" value="ECO:0007669"/>
    <property type="project" value="UniProtKB-KW"/>
</dbReference>
<dbReference type="InterPro" id="IPR029041">
    <property type="entry name" value="FAD-linked_oxidoreductase-like"/>
</dbReference>
<dbReference type="InterPro" id="IPR036589">
    <property type="entry name" value="HCY_dom_sf"/>
</dbReference>
<name>A0A136Q564_9FIRM</name>
<keyword evidence="8" id="KW-0479">Metal-binding</keyword>
<protein>
    <submittedName>
        <fullName evidence="10">Putative homocysteine S-methyltransferase/5,10-methylenetetrahydrofolate reductase protein</fullName>
    </submittedName>
</protein>
<keyword evidence="3 8" id="KW-0489">Methyltransferase</keyword>
<dbReference type="NCBIfam" id="NF006396">
    <property type="entry name" value="PRK08645.1"/>
    <property type="match status" value="1"/>
</dbReference>
<evidence type="ECO:0000256" key="8">
    <source>
        <dbReference type="PROSITE-ProRule" id="PRU00333"/>
    </source>
</evidence>
<proteinExistence type="predicted"/>
<feature type="binding site" evidence="8">
    <location>
        <position position="261"/>
    </location>
    <ligand>
        <name>Zn(2+)</name>
        <dbReference type="ChEBI" id="CHEBI:29105"/>
    </ligand>
</feature>
<keyword evidence="6" id="KW-0274">FAD</keyword>
<evidence type="ECO:0000256" key="6">
    <source>
        <dbReference type="ARBA" id="ARBA00022827"/>
    </source>
</evidence>
<dbReference type="InterPro" id="IPR003171">
    <property type="entry name" value="Mehydrof_redctse-like"/>
</dbReference>
<dbReference type="RefSeq" id="WP_066521112.1">
    <property type="nucleotide sequence ID" value="NZ_CABMOF010000004.1"/>
</dbReference>
<evidence type="ECO:0000256" key="3">
    <source>
        <dbReference type="ARBA" id="ARBA00022603"/>
    </source>
</evidence>
<evidence type="ECO:0000259" key="9">
    <source>
        <dbReference type="PROSITE" id="PS50970"/>
    </source>
</evidence>
<dbReference type="PATRIC" id="fig|626937.4.peg.1275"/>
<accession>A0A136Q564</accession>
<dbReference type="Gene3D" id="3.20.20.220">
    <property type="match status" value="1"/>
</dbReference>
<comment type="cofactor">
    <cofactor evidence="1">
        <name>FAD</name>
        <dbReference type="ChEBI" id="CHEBI:57692"/>
    </cofactor>
</comment>
<dbReference type="PROSITE" id="PS50970">
    <property type="entry name" value="HCY"/>
    <property type="match status" value="1"/>
</dbReference>
<dbReference type="AlphaFoldDB" id="A0A136Q564"/>
<evidence type="ECO:0000256" key="1">
    <source>
        <dbReference type="ARBA" id="ARBA00001974"/>
    </source>
</evidence>
<keyword evidence="7" id="KW-0560">Oxidoreductase</keyword>
<dbReference type="GO" id="GO:0006555">
    <property type="term" value="P:methionine metabolic process"/>
    <property type="evidence" value="ECO:0007669"/>
    <property type="project" value="InterPro"/>
</dbReference>
<keyword evidence="5 8" id="KW-0808">Transferase</keyword>
<dbReference type="Proteomes" id="UP000070366">
    <property type="component" value="Unassembled WGS sequence"/>
</dbReference>
<evidence type="ECO:0000256" key="2">
    <source>
        <dbReference type="ARBA" id="ARBA00004777"/>
    </source>
</evidence>
<evidence type="ECO:0000256" key="5">
    <source>
        <dbReference type="ARBA" id="ARBA00022679"/>
    </source>
</evidence>
<dbReference type="Pfam" id="PF02219">
    <property type="entry name" value="MTHFR"/>
    <property type="match status" value="1"/>
</dbReference>
<feature type="domain" description="Hcy-binding" evidence="9">
    <location>
        <begin position="1"/>
        <end position="275"/>
    </location>
</feature>
<dbReference type="KEGG" id="cmiu:B1H56_12610"/>
<dbReference type="PANTHER" id="PTHR11103">
    <property type="entry name" value="SLR1189 PROTEIN"/>
    <property type="match status" value="1"/>
</dbReference>
<dbReference type="OrthoDB" id="9803687at2"/>
<dbReference type="SUPFAM" id="SSF51730">
    <property type="entry name" value="FAD-linked oxidoreductase"/>
    <property type="match status" value="1"/>
</dbReference>
<feature type="binding site" evidence="8">
    <location>
        <position position="196"/>
    </location>
    <ligand>
        <name>Zn(2+)</name>
        <dbReference type="ChEBI" id="CHEBI:29105"/>
    </ligand>
</feature>
<dbReference type="EMBL" id="LSZW01000055">
    <property type="protein sequence ID" value="KXK65797.1"/>
    <property type="molecule type" value="Genomic_DNA"/>
</dbReference>
<dbReference type="InterPro" id="IPR003726">
    <property type="entry name" value="HCY_dom"/>
</dbReference>
<dbReference type="GO" id="GO:0035999">
    <property type="term" value="P:tetrahydrofolate interconversion"/>
    <property type="evidence" value="ECO:0007669"/>
    <property type="project" value="UniProtKB-UniPathway"/>
</dbReference>
<dbReference type="PANTHER" id="PTHR11103:SF18">
    <property type="entry name" value="SLR1189 PROTEIN"/>
    <property type="match status" value="1"/>
</dbReference>
<keyword evidence="8" id="KW-0862">Zinc</keyword>
<reference evidence="10 11" key="1">
    <citation type="submission" date="2016-02" db="EMBL/GenBank/DDBJ databases">
        <authorList>
            <person name="Wen L."/>
            <person name="He K."/>
            <person name="Yang H."/>
        </authorList>
    </citation>
    <scope>NUCLEOTIDE SEQUENCE [LARGE SCALE GENOMIC DNA]</scope>
    <source>
        <strain evidence="10 11">DSM 22607</strain>
    </source>
</reference>
<sequence>MDLFQNNDYLLFDGAMGTYLEEKYEGGVNRCELNNIRHPERVVAAHREYIAAGARAIKTNTFSANTFSLGEDLETVLRIIDAGCACAREAAEEDTLVFASMGPILHDDQKRCDSERRQAIDRFLANGVDCFLFETFADPSVLVRAARYVKERCPDAYVICECTVAPDGYTQSGISAQGAIDMMKDVYAIDAYGFNCTCGPMHMAHIAKTTNFYGRTVSIMPNAGYPTMEGGRTVFKSTPAYFAGQLRKSRQAGARILGGCCGTTPAHIRAAKEALAQADHTPAAAGAKAKVHITCGEEAPRTFRGKPVAVELDSPLDADGTFFVEAAQEIKAAGADYITVADCPVGRARADSSMLAAMLKSQYGIETLPHLTCRDRNLNASKALLLGLSLQGVRNVLVVTGDPIPNNRRGEIKSVFQFNSVLYADFIRDLNRTVFAGKPFRIMGALNVNAANFDAELKKAHKKEKAGVTCFLTQPVYEQRAAENLARAKRELSSELWAGVMPVVSYKNACFINNELAGIEIPADLCERFRHADREQAADIAVETALSSVEMVEDTADGYYVITPLRRADIVCRIVKELKA</sequence>
<keyword evidence="11" id="KW-1185">Reference proteome</keyword>
<dbReference type="Gene3D" id="3.20.20.330">
    <property type="entry name" value="Homocysteine-binding-like domain"/>
    <property type="match status" value="1"/>
</dbReference>
<comment type="caution">
    <text evidence="10">The sequence shown here is derived from an EMBL/GenBank/DDBJ whole genome shotgun (WGS) entry which is preliminary data.</text>
</comment>
<dbReference type="STRING" id="626937.HMPREF3293_01290"/>
<organism evidence="10 11">
    <name type="scientific">Christensenella minuta</name>
    <dbReference type="NCBI Taxonomy" id="626937"/>
    <lineage>
        <taxon>Bacteria</taxon>
        <taxon>Bacillati</taxon>
        <taxon>Bacillota</taxon>
        <taxon>Clostridia</taxon>
        <taxon>Christensenellales</taxon>
        <taxon>Christensenellaceae</taxon>
        <taxon>Christensenella</taxon>
    </lineage>
</organism>
<dbReference type="GO" id="GO:0008168">
    <property type="term" value="F:methyltransferase activity"/>
    <property type="evidence" value="ECO:0007669"/>
    <property type="project" value="UniProtKB-UniRule"/>
</dbReference>
<dbReference type="CDD" id="cd00537">
    <property type="entry name" value="MTHFR"/>
    <property type="match status" value="1"/>
</dbReference>
<evidence type="ECO:0000256" key="4">
    <source>
        <dbReference type="ARBA" id="ARBA00022630"/>
    </source>
</evidence>
<evidence type="ECO:0000256" key="7">
    <source>
        <dbReference type="ARBA" id="ARBA00023002"/>
    </source>
</evidence>
<comment type="pathway">
    <text evidence="2">One-carbon metabolism; tetrahydrofolate interconversion.</text>
</comment>
<dbReference type="Pfam" id="PF02574">
    <property type="entry name" value="S-methyl_trans"/>
    <property type="match status" value="1"/>
</dbReference>
<evidence type="ECO:0000313" key="10">
    <source>
        <dbReference type="EMBL" id="KXK65797.1"/>
    </source>
</evidence>
<gene>
    <name evidence="10" type="ORF">HMPREF3293_01290</name>
</gene>
<keyword evidence="4" id="KW-0285">Flavoprotein</keyword>
<dbReference type="SUPFAM" id="SSF82282">
    <property type="entry name" value="Homocysteine S-methyltransferase"/>
    <property type="match status" value="1"/>
</dbReference>
<feature type="binding site" evidence="8">
    <location>
        <position position="260"/>
    </location>
    <ligand>
        <name>Zn(2+)</name>
        <dbReference type="ChEBI" id="CHEBI:29105"/>
    </ligand>
</feature>
<comment type="cofactor">
    <cofactor evidence="8">
        <name>Zn(2+)</name>
        <dbReference type="ChEBI" id="CHEBI:29105"/>
    </cofactor>
</comment>
<dbReference type="GO" id="GO:0032259">
    <property type="term" value="P:methylation"/>
    <property type="evidence" value="ECO:0007669"/>
    <property type="project" value="UniProtKB-KW"/>
</dbReference>